<dbReference type="Proteomes" id="UP000044841">
    <property type="component" value="Unassembled WGS sequence"/>
</dbReference>
<protein>
    <submittedName>
        <fullName evidence="1">Uncharacterized protein</fullName>
    </submittedName>
</protein>
<evidence type="ECO:0000313" key="1">
    <source>
        <dbReference type="EMBL" id="CUA68933.1"/>
    </source>
</evidence>
<dbReference type="EMBL" id="CYGV01000591">
    <property type="protein sequence ID" value="CUA68933.1"/>
    <property type="molecule type" value="Genomic_DNA"/>
</dbReference>
<organism evidence="1 2">
    <name type="scientific">Rhizoctonia solani</name>
    <dbReference type="NCBI Taxonomy" id="456999"/>
    <lineage>
        <taxon>Eukaryota</taxon>
        <taxon>Fungi</taxon>
        <taxon>Dikarya</taxon>
        <taxon>Basidiomycota</taxon>
        <taxon>Agaricomycotina</taxon>
        <taxon>Agaricomycetes</taxon>
        <taxon>Cantharellales</taxon>
        <taxon>Ceratobasidiaceae</taxon>
        <taxon>Rhizoctonia</taxon>
    </lineage>
</organism>
<proteinExistence type="predicted"/>
<evidence type="ECO:0000313" key="2">
    <source>
        <dbReference type="Proteomes" id="UP000044841"/>
    </source>
</evidence>
<keyword evidence="2" id="KW-1185">Reference proteome</keyword>
<name>A0A0K6FRW7_9AGAM</name>
<dbReference type="AlphaFoldDB" id="A0A0K6FRW7"/>
<gene>
    <name evidence="1" type="ORF">RSOLAG22IIIB_08182</name>
</gene>
<sequence>MGHDLTNLLATLKTRFEDFLGIIIFKCIVRSLQKVLNVLRLVSDVGAVIVQLVDMKGLVRKFSETLMQYGRKILTLKDAEKQAMVLAQKCDILADDLEATIAAHKA</sequence>
<accession>A0A0K6FRW7</accession>
<reference evidence="1 2" key="1">
    <citation type="submission" date="2015-07" db="EMBL/GenBank/DDBJ databases">
        <authorList>
            <person name="Noorani M."/>
        </authorList>
    </citation>
    <scope>NUCLEOTIDE SEQUENCE [LARGE SCALE GENOMIC DNA]</scope>
    <source>
        <strain evidence="1">BBA 69670</strain>
    </source>
</reference>